<feature type="compositionally biased region" description="Basic and acidic residues" evidence="15">
    <location>
        <begin position="1"/>
        <end position="10"/>
    </location>
</feature>
<evidence type="ECO:0000256" key="2">
    <source>
        <dbReference type="ARBA" id="ARBA00004642"/>
    </source>
</evidence>
<dbReference type="PANTHER" id="PTHR47684">
    <property type="entry name" value="PROTEIN TONSOKU"/>
    <property type="match status" value="1"/>
</dbReference>
<evidence type="ECO:0000313" key="17">
    <source>
        <dbReference type="Proteomes" id="UP001457282"/>
    </source>
</evidence>
<keyword evidence="17" id="KW-1185">Reference proteome</keyword>
<reference evidence="16 17" key="1">
    <citation type="journal article" date="2023" name="G3 (Bethesda)">
        <title>A chromosome-length genome assembly and annotation of blackberry (Rubus argutus, cv. 'Hillquist').</title>
        <authorList>
            <person name="Bruna T."/>
            <person name="Aryal R."/>
            <person name="Dudchenko O."/>
            <person name="Sargent D.J."/>
            <person name="Mead D."/>
            <person name="Buti M."/>
            <person name="Cavallini A."/>
            <person name="Hytonen T."/>
            <person name="Andres J."/>
            <person name="Pham M."/>
            <person name="Weisz D."/>
            <person name="Mascagni F."/>
            <person name="Usai G."/>
            <person name="Natali L."/>
            <person name="Bassil N."/>
            <person name="Fernandez G.E."/>
            <person name="Lomsadze A."/>
            <person name="Armour M."/>
            <person name="Olukolu B."/>
            <person name="Poorten T."/>
            <person name="Britton C."/>
            <person name="Davik J."/>
            <person name="Ashrafi H."/>
            <person name="Aiden E.L."/>
            <person name="Borodovsky M."/>
            <person name="Worthington M."/>
        </authorList>
    </citation>
    <scope>NUCLEOTIDE SEQUENCE [LARGE SCALE GENOMIC DNA]</scope>
    <source>
        <strain evidence="16">PI 553951</strain>
    </source>
</reference>
<dbReference type="GO" id="GO:0005694">
    <property type="term" value="C:chromosome"/>
    <property type="evidence" value="ECO:0007669"/>
    <property type="project" value="UniProtKB-SubCell"/>
</dbReference>
<dbReference type="InterPro" id="IPR044227">
    <property type="entry name" value="TONSOKU"/>
</dbReference>
<evidence type="ECO:0000256" key="12">
    <source>
        <dbReference type="ARBA" id="ARBA00069409"/>
    </source>
</evidence>
<dbReference type="SMART" id="SM00028">
    <property type="entry name" value="TPR"/>
    <property type="match status" value="7"/>
</dbReference>
<evidence type="ECO:0000256" key="1">
    <source>
        <dbReference type="ARBA" id="ARBA00004286"/>
    </source>
</evidence>
<dbReference type="InterPro" id="IPR019734">
    <property type="entry name" value="TPR_rpt"/>
</dbReference>
<dbReference type="Gene3D" id="3.80.10.10">
    <property type="entry name" value="Ribonuclease Inhibitor"/>
    <property type="match status" value="1"/>
</dbReference>
<keyword evidence="4" id="KW-0158">Chromosome</keyword>
<keyword evidence="11" id="KW-0539">Nucleus</keyword>
<evidence type="ECO:0000256" key="5">
    <source>
        <dbReference type="ARBA" id="ARBA00022614"/>
    </source>
</evidence>
<dbReference type="SUPFAM" id="SSF52047">
    <property type="entry name" value="RNI-like"/>
    <property type="match status" value="1"/>
</dbReference>
<evidence type="ECO:0000256" key="10">
    <source>
        <dbReference type="ARBA" id="ARBA00023204"/>
    </source>
</evidence>
<keyword evidence="14" id="KW-0175">Coiled coil</keyword>
<keyword evidence="7" id="KW-0227">DNA damage</keyword>
<keyword evidence="10" id="KW-0234">DNA repair</keyword>
<organism evidence="16 17">
    <name type="scientific">Rubus argutus</name>
    <name type="common">Southern blackberry</name>
    <dbReference type="NCBI Taxonomy" id="59490"/>
    <lineage>
        <taxon>Eukaryota</taxon>
        <taxon>Viridiplantae</taxon>
        <taxon>Streptophyta</taxon>
        <taxon>Embryophyta</taxon>
        <taxon>Tracheophyta</taxon>
        <taxon>Spermatophyta</taxon>
        <taxon>Magnoliopsida</taxon>
        <taxon>eudicotyledons</taxon>
        <taxon>Gunneridae</taxon>
        <taxon>Pentapetalae</taxon>
        <taxon>rosids</taxon>
        <taxon>fabids</taxon>
        <taxon>Rosales</taxon>
        <taxon>Rosaceae</taxon>
        <taxon>Rosoideae</taxon>
        <taxon>Rosoideae incertae sedis</taxon>
        <taxon>Rubus</taxon>
    </lineage>
</organism>
<dbReference type="PROSITE" id="PS50005">
    <property type="entry name" value="TPR"/>
    <property type="match status" value="1"/>
</dbReference>
<dbReference type="FunFam" id="1.25.40.10:FF:000961">
    <property type="entry name" value="Protein TONSOKU"/>
    <property type="match status" value="1"/>
</dbReference>
<evidence type="ECO:0000313" key="16">
    <source>
        <dbReference type="EMBL" id="KAK9950019.1"/>
    </source>
</evidence>
<comment type="similarity">
    <text evidence="3">Belongs to the Tonsoku family.</text>
</comment>
<dbReference type="GO" id="GO:0005654">
    <property type="term" value="C:nucleoplasm"/>
    <property type="evidence" value="ECO:0007669"/>
    <property type="project" value="UniProtKB-SubCell"/>
</dbReference>
<feature type="coiled-coil region" evidence="14">
    <location>
        <begin position="298"/>
        <end position="328"/>
    </location>
</feature>
<keyword evidence="6" id="KW-0677">Repeat</keyword>
<dbReference type="GO" id="GO:0009933">
    <property type="term" value="P:meristem structural organization"/>
    <property type="evidence" value="ECO:0007669"/>
    <property type="project" value="InterPro"/>
</dbReference>
<dbReference type="FunFam" id="3.80.10.10:FF:000500">
    <property type="entry name" value="Protein TONSOKU"/>
    <property type="match status" value="1"/>
</dbReference>
<evidence type="ECO:0000256" key="13">
    <source>
        <dbReference type="PROSITE-ProRule" id="PRU00339"/>
    </source>
</evidence>
<evidence type="ECO:0000256" key="15">
    <source>
        <dbReference type="SAM" id="MobiDB-lite"/>
    </source>
</evidence>
<dbReference type="PANTHER" id="PTHR47684:SF1">
    <property type="entry name" value="PROTEIN TONSOKU"/>
    <property type="match status" value="1"/>
</dbReference>
<dbReference type="GO" id="GO:0040029">
    <property type="term" value="P:epigenetic regulation of gene expression"/>
    <property type="evidence" value="ECO:0007669"/>
    <property type="project" value="InterPro"/>
</dbReference>
<dbReference type="GO" id="GO:0042393">
    <property type="term" value="F:histone binding"/>
    <property type="evidence" value="ECO:0007669"/>
    <property type="project" value="UniProtKB-ARBA"/>
</dbReference>
<dbReference type="SMART" id="SM00368">
    <property type="entry name" value="LRR_RI"/>
    <property type="match status" value="5"/>
</dbReference>
<evidence type="ECO:0000256" key="6">
    <source>
        <dbReference type="ARBA" id="ARBA00022737"/>
    </source>
</evidence>
<keyword evidence="9" id="KW-0156">Chromatin regulator</keyword>
<accession>A0AAW1YN81</accession>
<dbReference type="SUPFAM" id="SSF48452">
    <property type="entry name" value="TPR-like"/>
    <property type="match status" value="2"/>
</dbReference>
<feature type="repeat" description="TPR" evidence="13">
    <location>
        <begin position="248"/>
        <end position="281"/>
    </location>
</feature>
<evidence type="ECO:0000256" key="3">
    <source>
        <dbReference type="ARBA" id="ARBA00010999"/>
    </source>
</evidence>
<feature type="region of interest" description="Disordered" evidence="15">
    <location>
        <begin position="646"/>
        <end position="666"/>
    </location>
</feature>
<evidence type="ECO:0000256" key="7">
    <source>
        <dbReference type="ARBA" id="ARBA00022763"/>
    </source>
</evidence>
<dbReference type="Gene3D" id="1.25.40.10">
    <property type="entry name" value="Tetratricopeptide repeat domain"/>
    <property type="match status" value="2"/>
</dbReference>
<evidence type="ECO:0000256" key="8">
    <source>
        <dbReference type="ARBA" id="ARBA00022803"/>
    </source>
</evidence>
<dbReference type="Pfam" id="PF13424">
    <property type="entry name" value="TPR_12"/>
    <property type="match status" value="2"/>
</dbReference>
<dbReference type="InterPro" id="IPR032675">
    <property type="entry name" value="LRR_dom_sf"/>
</dbReference>
<dbReference type="GO" id="GO:0006281">
    <property type="term" value="P:DNA repair"/>
    <property type="evidence" value="ECO:0007669"/>
    <property type="project" value="UniProtKB-KW"/>
</dbReference>
<feature type="region of interest" description="Disordered" evidence="15">
    <location>
        <begin position="493"/>
        <end position="522"/>
    </location>
</feature>
<sequence length="1316" mass="147337">MAREEAKLSEAKASYRSATATGNHEEEARWANVIGNMLKDRGEYLQALKWFDIDYDLSTKYLSPKHCLATCQSLGEVYLRLERFEDALVYQKKHLMLAKEADDLVEQQRANTQLGRTYHDMYIKSLEQHQSMHNAKKYFKSAMKLAQAIKENPPTNKSSFIKEYIDAHNNIGLLELDCDNMEEAEKILTKALVICDQEEVNEYDDARTRLHHNLGKLYTELRMWDNAREHIEKDILICKQIGHCEGEAKGYINLGELHNRVQKYQEAILCYQRALVLAKSMEDEDALVCQIDDNIKTVKELGKVMDDMKREEQKLKKLTRDMDIARGAPQERNFQLKHIASLNVLIDKSETISAWSKVLEFAKMKKNVATELCDKEKIGDSFLVIGESYLKLRKFQKALKWCMKSLKMYKSLGNLEGQALTQINVGHVLDSEGDYEGALNAFTDSYRLALEAKLPNVQLIALENMHYSNLNRFDDVEETRRLQLQIDKLRQRNNEDLETENMAEDRCSESGTEGSGGLPDNMSNAFCSGEIRNSNSSRSHSLNDKEEWNDDVPLISLIRSTKALSKVKSAHLEKTEQTVVGRKRARLVLSDDEDEMCDEAECPKVRANKIPLRNVATSSEVKTRSNTASPVSKFQDVSAFISNCATRSSDPPVNTEESSSSCKSRTRNMVTPEGKCFRASSSGEGFNASGSKCDVSVSGNLLHKNDAAQFMLLTSDDKHNQCITFEIDEDLIQGSFMASDKLSIESVKVQLACLYYLQLPMERKLEGLLPIIQNVKWGEKVIESLETIETFQGHMGKIVVEAFIDGWVQKRLIKLYTDYCYKLSETPNMKLLKKLYDLEVSDDEVTVSECELQDLSITPLLNALHAHKTFAMLDLSHNLLGNGTMEKLPQVLTSSGQKYGGLTLDLHCNSFGPTALFQICECPLLFTRLEVLNISGNRLTDACASYLSTILEKCKALCSLSIERCSITSRTIQKIADALSAESVLEQLCIGYNTPISGNAITNLLVKLGTLKRFSKLNMNGLKLSKPVVDNLCQLAKTLSLSVLMLGETGIGLDGALLVTESLFHGIEEFVKLDLSYCGVTSNYVLKLSTNYSMICGILELNLSGNPIMQEGSNALSSMLLNSQCCLKVLVLQKCRLGISGVLRIIQALSGNGFLEELNLADNADLDKQCFAPYDMAEKGSLGLSQPNFNVPESSPPVSVPYDVNQLEVADSEDDEVGVEAATSTCDESGSSSRQRNSSSTECQFLEEFSTGIAMAKNLRYLDLSKDGFSTQSAELLYSAWSRSRSLSARRHIKDKTIHFFVEGMKCCVKPCCRKD</sequence>
<protein>
    <recommendedName>
        <fullName evidence="12">Protein TONSOKU</fullName>
    </recommendedName>
</protein>
<keyword evidence="5" id="KW-0433">Leucine-rich repeat</keyword>
<name>A0AAW1YN81_RUBAR</name>
<evidence type="ECO:0000256" key="4">
    <source>
        <dbReference type="ARBA" id="ARBA00022454"/>
    </source>
</evidence>
<dbReference type="GO" id="GO:0072423">
    <property type="term" value="P:response to DNA damage checkpoint signaling"/>
    <property type="evidence" value="ECO:0007669"/>
    <property type="project" value="InterPro"/>
</dbReference>
<evidence type="ECO:0000256" key="11">
    <source>
        <dbReference type="ARBA" id="ARBA00023242"/>
    </source>
</evidence>
<feature type="region of interest" description="Disordered" evidence="15">
    <location>
        <begin position="1"/>
        <end position="20"/>
    </location>
</feature>
<evidence type="ECO:0000256" key="9">
    <source>
        <dbReference type="ARBA" id="ARBA00022853"/>
    </source>
</evidence>
<gene>
    <name evidence="16" type="ORF">M0R45_005525</name>
</gene>
<comment type="subcellular location">
    <subcellularLocation>
        <location evidence="1">Chromosome</location>
    </subcellularLocation>
    <subcellularLocation>
        <location evidence="2">Nucleus</location>
        <location evidence="2">Nucleoplasm</location>
    </subcellularLocation>
</comment>
<proteinExistence type="inferred from homology"/>
<evidence type="ECO:0000256" key="14">
    <source>
        <dbReference type="SAM" id="Coils"/>
    </source>
</evidence>
<dbReference type="InterPro" id="IPR011990">
    <property type="entry name" value="TPR-like_helical_dom_sf"/>
</dbReference>
<dbReference type="EMBL" id="JBEDUW010000001">
    <property type="protein sequence ID" value="KAK9950019.1"/>
    <property type="molecule type" value="Genomic_DNA"/>
</dbReference>
<comment type="caution">
    <text evidence="16">The sequence shown here is derived from an EMBL/GenBank/DDBJ whole genome shotgun (WGS) entry which is preliminary data.</text>
</comment>
<keyword evidence="8 13" id="KW-0802">TPR repeat</keyword>
<dbReference type="Proteomes" id="UP001457282">
    <property type="component" value="Unassembled WGS sequence"/>
</dbReference>